<evidence type="ECO:0000256" key="2">
    <source>
        <dbReference type="SAM" id="SignalP"/>
    </source>
</evidence>
<organism evidence="3 4">
    <name type="scientific">Dissophora globulifera</name>
    <dbReference type="NCBI Taxonomy" id="979702"/>
    <lineage>
        <taxon>Eukaryota</taxon>
        <taxon>Fungi</taxon>
        <taxon>Fungi incertae sedis</taxon>
        <taxon>Mucoromycota</taxon>
        <taxon>Mortierellomycotina</taxon>
        <taxon>Mortierellomycetes</taxon>
        <taxon>Mortierellales</taxon>
        <taxon>Mortierellaceae</taxon>
        <taxon>Dissophora</taxon>
    </lineage>
</organism>
<dbReference type="AlphaFoldDB" id="A0A9P6UXK2"/>
<reference evidence="3" key="1">
    <citation type="journal article" date="2020" name="Fungal Divers.">
        <title>Resolving the Mortierellaceae phylogeny through synthesis of multi-gene phylogenetics and phylogenomics.</title>
        <authorList>
            <person name="Vandepol N."/>
            <person name="Liber J."/>
            <person name="Desiro A."/>
            <person name="Na H."/>
            <person name="Kennedy M."/>
            <person name="Barry K."/>
            <person name="Grigoriev I.V."/>
            <person name="Miller A.N."/>
            <person name="O'Donnell K."/>
            <person name="Stajich J.E."/>
            <person name="Bonito G."/>
        </authorList>
    </citation>
    <scope>NUCLEOTIDE SEQUENCE</scope>
    <source>
        <strain evidence="3">REB-010B</strain>
    </source>
</reference>
<feature type="region of interest" description="Disordered" evidence="1">
    <location>
        <begin position="195"/>
        <end position="259"/>
    </location>
</feature>
<keyword evidence="2" id="KW-0732">Signal</keyword>
<gene>
    <name evidence="3" type="ORF">BGZ99_002390</name>
</gene>
<sequence length="345" mass="36222">MKFSASILLVSAAIATIASAAPLSARVPANTHIKVNSATTISNDHIKSSTVITKRCTGCTHKDGAALDLVVQTSAKHYANIAHIRLDNLLSDMENAKVTSGAESLPKEKAALTITIKAKIDKAKKECSSEALEPVIRASVTADSNMDIPWSKKEEVEKKMVDLDAKITALILERIQANVNAETLSKDCTENMTNTEIAPAPAPAPEAPAPVPETPAPAPAAPAPVPETPAPAPETPAPVPETPAPVPETPAPAPESTKGGLQIGIDVTGNVDTKFVCKSGCKDSNDANTVLNLRVNLEKEFQPRLDHFYNTEVPSDCTEKRSELLGGLLSSLAGLQIDAKANANV</sequence>
<evidence type="ECO:0000313" key="4">
    <source>
        <dbReference type="Proteomes" id="UP000738325"/>
    </source>
</evidence>
<comment type="caution">
    <text evidence="3">The sequence shown here is derived from an EMBL/GenBank/DDBJ whole genome shotgun (WGS) entry which is preliminary data.</text>
</comment>
<dbReference type="EMBL" id="JAAAIP010000170">
    <property type="protein sequence ID" value="KAG0323893.1"/>
    <property type="molecule type" value="Genomic_DNA"/>
</dbReference>
<feature type="chain" id="PRO_5040234812" evidence="2">
    <location>
        <begin position="21"/>
        <end position="345"/>
    </location>
</feature>
<proteinExistence type="predicted"/>
<evidence type="ECO:0000256" key="1">
    <source>
        <dbReference type="SAM" id="MobiDB-lite"/>
    </source>
</evidence>
<dbReference type="Proteomes" id="UP000738325">
    <property type="component" value="Unassembled WGS sequence"/>
</dbReference>
<keyword evidence="4" id="KW-1185">Reference proteome</keyword>
<dbReference type="OrthoDB" id="2434892at2759"/>
<protein>
    <submittedName>
        <fullName evidence="3">Uncharacterized protein</fullName>
    </submittedName>
</protein>
<accession>A0A9P6UXK2</accession>
<feature type="compositionally biased region" description="Pro residues" evidence="1">
    <location>
        <begin position="200"/>
        <end position="253"/>
    </location>
</feature>
<feature type="signal peptide" evidence="2">
    <location>
        <begin position="1"/>
        <end position="20"/>
    </location>
</feature>
<name>A0A9P6UXK2_9FUNG</name>
<evidence type="ECO:0000313" key="3">
    <source>
        <dbReference type="EMBL" id="KAG0323893.1"/>
    </source>
</evidence>